<evidence type="ECO:0000313" key="2">
    <source>
        <dbReference type="Proteomes" id="UP000217163"/>
    </source>
</evidence>
<proteinExistence type="predicted"/>
<gene>
    <name evidence="1" type="ORF">CFN58_23465</name>
</gene>
<protein>
    <submittedName>
        <fullName evidence="1">Uncharacterized protein</fullName>
    </submittedName>
</protein>
<accession>A0A261WEK7</accession>
<name>A0A261WEK7_9PSED</name>
<evidence type="ECO:0000313" key="1">
    <source>
        <dbReference type="EMBL" id="OZI84589.1"/>
    </source>
</evidence>
<organism evidence="1 2">
    <name type="scientific">Pseudomonas avellanae</name>
    <dbReference type="NCBI Taxonomy" id="46257"/>
    <lineage>
        <taxon>Bacteria</taxon>
        <taxon>Pseudomonadati</taxon>
        <taxon>Pseudomonadota</taxon>
        <taxon>Gammaproteobacteria</taxon>
        <taxon>Pseudomonadales</taxon>
        <taxon>Pseudomonadaceae</taxon>
        <taxon>Pseudomonas</taxon>
    </lineage>
</organism>
<comment type="caution">
    <text evidence="1">The sequence shown here is derived from an EMBL/GenBank/DDBJ whole genome shotgun (WGS) entry which is preliminary data.</text>
</comment>
<dbReference type="AlphaFoldDB" id="A0A261WEK7"/>
<dbReference type="Proteomes" id="UP000217163">
    <property type="component" value="Unassembled WGS sequence"/>
</dbReference>
<sequence length="61" mass="6614">MAMDRARRALTDQEMGYNPARLHLLHALSGLRLALLPGVEIVTVGGELTEQLPHNIDGAPL</sequence>
<dbReference type="EMBL" id="NKQU01000593">
    <property type="protein sequence ID" value="OZI84589.1"/>
    <property type="molecule type" value="Genomic_DNA"/>
</dbReference>
<reference evidence="2" key="1">
    <citation type="journal article" date="2016" name="Sci. Rep.">
        <title>Genome analysis of the kiwifruit canker pathogen Pseudomonas syringae pv. actinidiae biovar 5.</title>
        <authorList>
            <person name="Fujikawa T."/>
            <person name="Sawada H."/>
        </authorList>
    </citation>
    <scope>NUCLEOTIDE SEQUENCE [LARGE SCALE GENOMIC DNA]</scope>
    <source>
        <strain evidence="2">MAFF 212061</strain>
    </source>
</reference>